<gene>
    <name evidence="1" type="ORF">IMO34_27330</name>
</gene>
<organism evidence="1 2">
    <name type="scientific">Raoultella terrigena</name>
    <name type="common">Klebsiella terrigena</name>
    <dbReference type="NCBI Taxonomy" id="577"/>
    <lineage>
        <taxon>Bacteria</taxon>
        <taxon>Pseudomonadati</taxon>
        <taxon>Pseudomonadota</taxon>
        <taxon>Gammaproteobacteria</taxon>
        <taxon>Enterobacterales</taxon>
        <taxon>Enterobacteriaceae</taxon>
        <taxon>Klebsiella/Raoultella group</taxon>
        <taxon>Raoultella</taxon>
    </lineage>
</organism>
<evidence type="ECO:0000313" key="2">
    <source>
        <dbReference type="Proteomes" id="UP000594500"/>
    </source>
</evidence>
<geneLocation type="plasmid" evidence="1 2">
    <name>unnamednovel_1</name>
</geneLocation>
<protein>
    <submittedName>
        <fullName evidence="1">IS66 family insertion sequence element accessory protein TnpB</fullName>
    </submittedName>
</protein>
<dbReference type="AlphaFoldDB" id="A0AAP9XV68"/>
<accession>A0AAP9XV68</accession>
<sequence length="136" mass="15102">MVKLAARLSACVAQIARGNGVNDNVIFKWLRFWQDGGRISRRLPVTVKSSLSPTMLPVELIPAPTPSAGTNAKPGQLSALNSSRYCVEFRNVKMTLEHPSPELLAVLLRDLAGRSQWYPLPSRLTVSVCREPYSRR</sequence>
<reference evidence="1 2" key="1">
    <citation type="submission" date="2020-10" db="EMBL/GenBank/DDBJ databases">
        <title>Resistance determinants and their genetic context in bacteria from a longitudinal study of pigs reared under conventional and antibiotic-free husbandry practices.</title>
        <authorList>
            <person name="Poulin-Laprade D."/>
            <person name="Brouard J.-S."/>
            <person name="Gagnon N."/>
            <person name="Turcotte A."/>
            <person name="Langlois A."/>
            <person name="Matte J.J."/>
            <person name="Carrillo C.D."/>
            <person name="Zaheer R."/>
            <person name="McAllister T."/>
            <person name="Topp E."/>
            <person name="Talbot G."/>
        </authorList>
    </citation>
    <scope>NUCLEOTIDE SEQUENCE [LARGE SCALE GENOMIC DNA]</scope>
    <source>
        <strain evidence="1 2">Res13-Abat-PEB01-P1-04-A</strain>
        <plasmid evidence="1 2">unnamednovel_1</plasmid>
    </source>
</reference>
<proteinExistence type="predicted"/>
<evidence type="ECO:0000313" key="1">
    <source>
        <dbReference type="EMBL" id="QPF11749.1"/>
    </source>
</evidence>
<name>A0AAP9XV68_RAOTE</name>
<dbReference type="EMBL" id="CP062917">
    <property type="protein sequence ID" value="QPF11749.1"/>
    <property type="molecule type" value="Genomic_DNA"/>
</dbReference>
<keyword evidence="1" id="KW-0614">Plasmid</keyword>
<dbReference type="Proteomes" id="UP000594500">
    <property type="component" value="Plasmid unnamednovel_1"/>
</dbReference>